<evidence type="ECO:0000256" key="1">
    <source>
        <dbReference type="ARBA" id="ARBA00022475"/>
    </source>
</evidence>
<evidence type="ECO:0000256" key="2">
    <source>
        <dbReference type="ARBA" id="ARBA00022692"/>
    </source>
</evidence>
<feature type="transmembrane region" description="Helical" evidence="5">
    <location>
        <begin position="62"/>
        <end position="86"/>
    </location>
</feature>
<organism evidence="7 8">
    <name type="scientific">Haloactinospora alba</name>
    <dbReference type="NCBI Taxonomy" id="405555"/>
    <lineage>
        <taxon>Bacteria</taxon>
        <taxon>Bacillati</taxon>
        <taxon>Actinomycetota</taxon>
        <taxon>Actinomycetes</taxon>
        <taxon>Streptosporangiales</taxon>
        <taxon>Nocardiopsidaceae</taxon>
        <taxon>Haloactinospora</taxon>
    </lineage>
</organism>
<feature type="transmembrane region" description="Helical" evidence="5">
    <location>
        <begin position="172"/>
        <end position="194"/>
    </location>
</feature>
<feature type="transmembrane region" description="Helical" evidence="5">
    <location>
        <begin position="214"/>
        <end position="231"/>
    </location>
</feature>
<proteinExistence type="inferred from homology"/>
<evidence type="ECO:0000256" key="4">
    <source>
        <dbReference type="ARBA" id="ARBA00023136"/>
    </source>
</evidence>
<reference evidence="7 8" key="1">
    <citation type="submission" date="2019-06" db="EMBL/GenBank/DDBJ databases">
        <title>Sequencing the genomes of 1000 actinobacteria strains.</title>
        <authorList>
            <person name="Klenk H.-P."/>
        </authorList>
    </citation>
    <scope>NUCLEOTIDE SEQUENCE [LARGE SCALE GENOMIC DNA]</scope>
    <source>
        <strain evidence="7 8">DSM 45015</strain>
    </source>
</reference>
<evidence type="ECO:0000313" key="8">
    <source>
        <dbReference type="Proteomes" id="UP000317422"/>
    </source>
</evidence>
<feature type="compositionally biased region" description="Acidic residues" evidence="6">
    <location>
        <begin position="937"/>
        <end position="955"/>
    </location>
</feature>
<feature type="compositionally biased region" description="Basic and acidic residues" evidence="6">
    <location>
        <begin position="999"/>
        <end position="1010"/>
    </location>
</feature>
<evidence type="ECO:0000313" key="7">
    <source>
        <dbReference type="EMBL" id="TQN30503.1"/>
    </source>
</evidence>
<comment type="subcellular location">
    <subcellularLocation>
        <location evidence="5">Cell membrane</location>
        <topology evidence="5">Multi-pass membrane protein</topology>
    </subcellularLocation>
</comment>
<accession>A0A543NF92</accession>
<feature type="transmembrane region" description="Helical" evidence="5">
    <location>
        <begin position="115"/>
        <end position="134"/>
    </location>
</feature>
<keyword evidence="4 5" id="KW-0472">Membrane</keyword>
<dbReference type="AlphaFoldDB" id="A0A543NF92"/>
<dbReference type="EMBL" id="VFQC01000001">
    <property type="protein sequence ID" value="TQN30503.1"/>
    <property type="molecule type" value="Genomic_DNA"/>
</dbReference>
<feature type="transmembrane region" description="Helical" evidence="5">
    <location>
        <begin position="286"/>
        <end position="306"/>
    </location>
</feature>
<evidence type="ECO:0000256" key="3">
    <source>
        <dbReference type="ARBA" id="ARBA00022989"/>
    </source>
</evidence>
<keyword evidence="8" id="KW-1185">Reference proteome</keyword>
<keyword evidence="1 5" id="KW-1003">Cell membrane</keyword>
<sequence length="1018" mass="111712">MSFRSPGAPSARMPRRSRLLAPVAAVVVVIIAGLLLAANYWTDYKWFSSIGYSTVFLTELRTRALLFFGAAALMMAAVGASMYIAFRTRPVSRPTSLEQQGLERYRMSIDPRRKLIFWLVAAGLGVLTGLSATGEWSTYLQYANGAEFGTEDPLFNIDISFFAFTYPFLRVILGYLFAAVVFSFLAALVVHYLYGGVRLQTQGQRATSAARVHLSVLLGVFVLLKAGAYWLDRYGLVFSDRGYIFGGAYTDVTAVLYAKIILAIIALVCALLFFANIYFKNIMVPIVSLGLLVLSAILVGGVYPAVVQQFTVSPNEQRLERPYIADNIEYTRQAYGIDDTEVESYDAETELSAQQLSEEAETIPSVRLVDPSVVSETFQQMQQVRGFYQFPDVLDVDRYENEEGEKVDTIVSARELEGPPEDQDNWLTRHMVYTHGFGVVAAAGNEVDSEGRPAFTEYNIPPTGELSDVAGEYEPRIYYGQEGAEYVIVDAEPEYDYPLGGQSEDVPTTDQEGNQEGDPTADEAQAPADGQDGGQDGQDGGQDGQGNDGGQDGGEDSQGGPGDQKTNNYDGDGGVELSSFFDRILYAMKYQEADILLNDAINEDSQILYDRDPAQRVEKTAPFLTVDSEPYPAVVDGDVKWIVDAYTTTNGYPYSTRTDLANATEDTFTQGTNRGNALPGNEANYIRNSVKATVDAYDGSVTLYNWDEQDPVLQTWSDAFPGIMTKKDEISDELKSHLRYPDDLVKVQREMLKEYHITDPDAFYGGQDFWEIPADPTNDGNDPEPPYRQTIRLPGEQEASFSMTSTFVPRDRKNLAAFMSVNSDPNSDDYGKLSILNLPQDSVTLGPGQVQDQFDADSEIRDVLLPLQQNEQSQMIKGNLLTLPFAGGLLYVEPLYVQAEGAESAYPLLQQVMVGFGEEVAIGGNLQEALNNLFAGDDGEGPLDEGQQDGGDADTGDGGGGSGSSDELSKALQDAADAYEKGQKALQDGDFSTYDEANQELKDALDRAEEARDENDEE</sequence>
<dbReference type="InterPro" id="IPR005372">
    <property type="entry name" value="UPF0182"/>
</dbReference>
<feature type="transmembrane region" description="Helical" evidence="5">
    <location>
        <begin position="256"/>
        <end position="279"/>
    </location>
</feature>
<dbReference type="GO" id="GO:0005886">
    <property type="term" value="C:plasma membrane"/>
    <property type="evidence" value="ECO:0007669"/>
    <property type="project" value="UniProtKB-SubCell"/>
</dbReference>
<dbReference type="PANTHER" id="PTHR39344">
    <property type="entry name" value="UPF0182 PROTEIN SLL1060"/>
    <property type="match status" value="1"/>
</dbReference>
<dbReference type="Pfam" id="PF03699">
    <property type="entry name" value="UPF0182"/>
    <property type="match status" value="1"/>
</dbReference>
<keyword evidence="2 5" id="KW-0812">Transmembrane</keyword>
<evidence type="ECO:0000256" key="5">
    <source>
        <dbReference type="HAMAP-Rule" id="MF_01600"/>
    </source>
</evidence>
<dbReference type="HAMAP" id="MF_01600">
    <property type="entry name" value="UPF0182"/>
    <property type="match status" value="1"/>
</dbReference>
<feature type="compositionally biased region" description="Gly residues" evidence="6">
    <location>
        <begin position="531"/>
        <end position="562"/>
    </location>
</feature>
<feature type="transmembrane region" description="Helical" evidence="5">
    <location>
        <begin position="20"/>
        <end position="42"/>
    </location>
</feature>
<gene>
    <name evidence="7" type="ORF">FHX37_0382</name>
</gene>
<comment type="similarity">
    <text evidence="5">Belongs to the UPF0182 family.</text>
</comment>
<comment type="caution">
    <text evidence="7">The sequence shown here is derived from an EMBL/GenBank/DDBJ whole genome shotgun (WGS) entry which is preliminary data.</text>
</comment>
<name>A0A543NF92_9ACTN</name>
<protein>
    <recommendedName>
        <fullName evidence="5">UPF0182 protein FHX37_0382</fullName>
    </recommendedName>
</protein>
<evidence type="ECO:0000256" key="6">
    <source>
        <dbReference type="SAM" id="MobiDB-lite"/>
    </source>
</evidence>
<dbReference type="Proteomes" id="UP000317422">
    <property type="component" value="Unassembled WGS sequence"/>
</dbReference>
<keyword evidence="3 5" id="KW-1133">Transmembrane helix</keyword>
<feature type="region of interest" description="Disordered" evidence="6">
    <location>
        <begin position="495"/>
        <end position="573"/>
    </location>
</feature>
<dbReference type="GO" id="GO:0005576">
    <property type="term" value="C:extracellular region"/>
    <property type="evidence" value="ECO:0007669"/>
    <property type="project" value="TreeGrafter"/>
</dbReference>
<dbReference type="PANTHER" id="PTHR39344:SF1">
    <property type="entry name" value="UPF0182 PROTEIN SLL1060"/>
    <property type="match status" value="1"/>
</dbReference>
<feature type="region of interest" description="Disordered" evidence="6">
    <location>
        <begin position="933"/>
        <end position="1018"/>
    </location>
</feature>